<evidence type="ECO:0000313" key="2">
    <source>
        <dbReference type="Proteomes" id="UP000053424"/>
    </source>
</evidence>
<reference evidence="2" key="2">
    <citation type="submission" date="2015-01" db="EMBL/GenBank/DDBJ databases">
        <title>Evolutionary Origins and Diversification of the Mycorrhizal Mutualists.</title>
        <authorList>
            <consortium name="DOE Joint Genome Institute"/>
            <consortium name="Mycorrhizal Genomics Consortium"/>
            <person name="Kohler A."/>
            <person name="Kuo A."/>
            <person name="Nagy L.G."/>
            <person name="Floudas D."/>
            <person name="Copeland A."/>
            <person name="Barry K.W."/>
            <person name="Cichocki N."/>
            <person name="Veneault-Fourrey C."/>
            <person name="LaButti K."/>
            <person name="Lindquist E.A."/>
            <person name="Lipzen A."/>
            <person name="Lundell T."/>
            <person name="Morin E."/>
            <person name="Murat C."/>
            <person name="Riley R."/>
            <person name="Ohm R."/>
            <person name="Sun H."/>
            <person name="Tunlid A."/>
            <person name="Henrissat B."/>
            <person name="Grigoriev I.V."/>
            <person name="Hibbett D.S."/>
            <person name="Martin F."/>
        </authorList>
    </citation>
    <scope>NUCLEOTIDE SEQUENCE [LARGE SCALE GENOMIC DNA]</scope>
    <source>
        <strain evidence="2">h7</strain>
    </source>
</reference>
<gene>
    <name evidence="1" type="ORF">M413DRAFT_448603</name>
</gene>
<organism evidence="1 2">
    <name type="scientific">Hebeloma cylindrosporum</name>
    <dbReference type="NCBI Taxonomy" id="76867"/>
    <lineage>
        <taxon>Eukaryota</taxon>
        <taxon>Fungi</taxon>
        <taxon>Dikarya</taxon>
        <taxon>Basidiomycota</taxon>
        <taxon>Agaricomycotina</taxon>
        <taxon>Agaricomycetes</taxon>
        <taxon>Agaricomycetidae</taxon>
        <taxon>Agaricales</taxon>
        <taxon>Agaricineae</taxon>
        <taxon>Hymenogastraceae</taxon>
        <taxon>Hebeloma</taxon>
    </lineage>
</organism>
<reference evidence="1 2" key="1">
    <citation type="submission" date="2014-04" db="EMBL/GenBank/DDBJ databases">
        <authorList>
            <consortium name="DOE Joint Genome Institute"/>
            <person name="Kuo A."/>
            <person name="Gay G."/>
            <person name="Dore J."/>
            <person name="Kohler A."/>
            <person name="Nagy L.G."/>
            <person name="Floudas D."/>
            <person name="Copeland A."/>
            <person name="Barry K.W."/>
            <person name="Cichocki N."/>
            <person name="Veneault-Fourrey C."/>
            <person name="LaButti K."/>
            <person name="Lindquist E.A."/>
            <person name="Lipzen A."/>
            <person name="Lundell T."/>
            <person name="Morin E."/>
            <person name="Murat C."/>
            <person name="Sun H."/>
            <person name="Tunlid A."/>
            <person name="Henrissat B."/>
            <person name="Grigoriev I.V."/>
            <person name="Hibbett D.S."/>
            <person name="Martin F."/>
            <person name="Nordberg H.P."/>
            <person name="Cantor M.N."/>
            <person name="Hua S.X."/>
        </authorList>
    </citation>
    <scope>NUCLEOTIDE SEQUENCE [LARGE SCALE GENOMIC DNA]</scope>
    <source>
        <strain evidence="2">h7</strain>
    </source>
</reference>
<name>A0A0C3BKR7_HEBCY</name>
<dbReference type="AlphaFoldDB" id="A0A0C3BKR7"/>
<dbReference type="HOGENOM" id="CLU_2740303_0_0_1"/>
<sequence length="71" mass="7659">MKGVHLESGLATGVRDVSSSASFSRSCPEDLQALKISPVISVGTQRMYGAGEWLPGTSDTRVGHKSLWYDF</sequence>
<evidence type="ECO:0000313" key="1">
    <source>
        <dbReference type="EMBL" id="KIM37310.1"/>
    </source>
</evidence>
<protein>
    <submittedName>
        <fullName evidence="1">Uncharacterized protein</fullName>
    </submittedName>
</protein>
<dbReference type="EMBL" id="KN831798">
    <property type="protein sequence ID" value="KIM37310.1"/>
    <property type="molecule type" value="Genomic_DNA"/>
</dbReference>
<proteinExistence type="predicted"/>
<dbReference type="Proteomes" id="UP000053424">
    <property type="component" value="Unassembled WGS sequence"/>
</dbReference>
<accession>A0A0C3BKR7</accession>
<keyword evidence="2" id="KW-1185">Reference proteome</keyword>